<comment type="similarity">
    <text evidence="2 8">Belongs to the PGAP3 family.</text>
</comment>
<keyword evidence="4 8" id="KW-0812">Transmembrane</keyword>
<gene>
    <name evidence="9" type="primary">106060458</name>
</gene>
<feature type="transmembrane region" description="Helical" evidence="8">
    <location>
        <begin position="289"/>
        <end position="308"/>
    </location>
</feature>
<keyword evidence="8" id="KW-0333">Golgi apparatus</keyword>
<sequence length="327" mass="37815">MMKDILWNFNYPLLSCISALGLVTFVHASNGDRSYVFGKCIQSCLTKNCTDETEFSSTQPLYMNLLHWTCLDECRYHCMWTTVDAFQRDGSQVPQFFGKWPFVRYLGIQEPASMVFSLLNSLSHISILYYRSLVPASSPMFYVWHGNAVVGFFTWLCATAFHTRDTPLTEKMDYFSAFGLVIYNIFSLFCRVIGPKRKSTLSFIAAGLFGLYAYHIYYLAFVHFDYGYNMKMNIGVGAVNGIGWILWSLYHWKSRPYVWKCICVIIGLNLLVALELGDFPPFFWTFDAHAIWHAGTVPLNLLWYSFIIDDALYKPPKLYDNEVKKMV</sequence>
<evidence type="ECO:0000313" key="9">
    <source>
        <dbReference type="EnsemblMetazoa" id="BGLB004998-PC"/>
    </source>
</evidence>
<feature type="transmembrane region" description="Helical" evidence="8">
    <location>
        <begin position="257"/>
        <end position="277"/>
    </location>
</feature>
<evidence type="ECO:0000313" key="10">
    <source>
        <dbReference type="Proteomes" id="UP000076420"/>
    </source>
</evidence>
<feature type="transmembrane region" description="Helical" evidence="8">
    <location>
        <begin position="112"/>
        <end position="130"/>
    </location>
</feature>
<name>A0A2C9JMW7_BIOGL</name>
<dbReference type="PANTHER" id="PTHR13148">
    <property type="entry name" value="PER1-RELATED"/>
    <property type="match status" value="1"/>
</dbReference>
<keyword evidence="6 8" id="KW-1133">Transmembrane helix</keyword>
<dbReference type="AlphaFoldDB" id="A0A2C9JMW7"/>
<dbReference type="GO" id="GO:0016788">
    <property type="term" value="F:hydrolase activity, acting on ester bonds"/>
    <property type="evidence" value="ECO:0007669"/>
    <property type="project" value="TreeGrafter"/>
</dbReference>
<feature type="signal peptide" evidence="8">
    <location>
        <begin position="1"/>
        <end position="28"/>
    </location>
</feature>
<feature type="transmembrane region" description="Helical" evidence="8">
    <location>
        <begin position="201"/>
        <end position="220"/>
    </location>
</feature>
<evidence type="ECO:0000256" key="1">
    <source>
        <dbReference type="ARBA" id="ARBA00004127"/>
    </source>
</evidence>
<evidence type="ECO:0000256" key="5">
    <source>
        <dbReference type="ARBA" id="ARBA00022729"/>
    </source>
</evidence>
<dbReference type="GO" id="GO:0005789">
    <property type="term" value="C:endoplasmic reticulum membrane"/>
    <property type="evidence" value="ECO:0007669"/>
    <property type="project" value="TreeGrafter"/>
</dbReference>
<dbReference type="KEGG" id="bgt:106060458"/>
<feature type="transmembrane region" description="Helical" evidence="8">
    <location>
        <begin position="232"/>
        <end position="250"/>
    </location>
</feature>
<feature type="transmembrane region" description="Helical" evidence="8">
    <location>
        <begin position="174"/>
        <end position="194"/>
    </location>
</feature>
<dbReference type="Pfam" id="PF04080">
    <property type="entry name" value="Per1"/>
    <property type="match status" value="1"/>
</dbReference>
<dbReference type="InterPro" id="IPR007217">
    <property type="entry name" value="Per1-like"/>
</dbReference>
<evidence type="ECO:0000256" key="7">
    <source>
        <dbReference type="ARBA" id="ARBA00023136"/>
    </source>
</evidence>
<organism evidence="9 10">
    <name type="scientific">Biomphalaria glabrata</name>
    <name type="common">Bloodfluke planorb</name>
    <name type="synonym">Freshwater snail</name>
    <dbReference type="NCBI Taxonomy" id="6526"/>
    <lineage>
        <taxon>Eukaryota</taxon>
        <taxon>Metazoa</taxon>
        <taxon>Spiralia</taxon>
        <taxon>Lophotrochozoa</taxon>
        <taxon>Mollusca</taxon>
        <taxon>Gastropoda</taxon>
        <taxon>Heterobranchia</taxon>
        <taxon>Euthyneura</taxon>
        <taxon>Panpulmonata</taxon>
        <taxon>Hygrophila</taxon>
        <taxon>Lymnaeoidea</taxon>
        <taxon>Planorbidae</taxon>
        <taxon>Biomphalaria</taxon>
    </lineage>
</organism>
<evidence type="ECO:0000256" key="6">
    <source>
        <dbReference type="ARBA" id="ARBA00022989"/>
    </source>
</evidence>
<comment type="function">
    <text evidence="8">Involved in the lipid remodeling steps of GPI-anchor maturation.</text>
</comment>
<protein>
    <recommendedName>
        <fullName evidence="8">Post-GPI attachment to proteins factor 3</fullName>
    </recommendedName>
</protein>
<evidence type="ECO:0000256" key="8">
    <source>
        <dbReference type="RuleBase" id="RU365066"/>
    </source>
</evidence>
<dbReference type="PANTHER" id="PTHR13148:SF0">
    <property type="entry name" value="POST-GPI ATTACHMENT TO PROTEINS FACTOR 3"/>
    <property type="match status" value="1"/>
</dbReference>
<reference evidence="9" key="1">
    <citation type="submission" date="2020-05" db="UniProtKB">
        <authorList>
            <consortium name="EnsemblMetazoa"/>
        </authorList>
    </citation>
    <scope>IDENTIFICATION</scope>
    <source>
        <strain evidence="9">BB02</strain>
    </source>
</reference>
<dbReference type="STRING" id="6526.A0A2C9JMW7"/>
<feature type="transmembrane region" description="Helical" evidence="8">
    <location>
        <begin position="142"/>
        <end position="162"/>
    </location>
</feature>
<proteinExistence type="inferred from homology"/>
<dbReference type="Proteomes" id="UP000076420">
    <property type="component" value="Unassembled WGS sequence"/>
</dbReference>
<comment type="subcellular location">
    <subcellularLocation>
        <location evidence="1">Endomembrane system</location>
        <topology evidence="1">Multi-pass membrane protein</topology>
    </subcellularLocation>
    <subcellularLocation>
        <location evidence="8">Golgi apparatus membrane</location>
        <topology evidence="8">Multi-pass membrane protein</topology>
    </subcellularLocation>
</comment>
<dbReference type="GO" id="GO:0000139">
    <property type="term" value="C:Golgi membrane"/>
    <property type="evidence" value="ECO:0007669"/>
    <property type="project" value="UniProtKB-SubCell"/>
</dbReference>
<dbReference type="GO" id="GO:0006506">
    <property type="term" value="P:GPI anchor biosynthetic process"/>
    <property type="evidence" value="ECO:0007669"/>
    <property type="project" value="UniProtKB-KW"/>
</dbReference>
<evidence type="ECO:0000256" key="3">
    <source>
        <dbReference type="ARBA" id="ARBA00022502"/>
    </source>
</evidence>
<dbReference type="EnsemblMetazoa" id="BGLB004998-RC">
    <property type="protein sequence ID" value="BGLB004998-PC"/>
    <property type="gene ID" value="BGLB004998"/>
</dbReference>
<evidence type="ECO:0000256" key="4">
    <source>
        <dbReference type="ARBA" id="ARBA00022692"/>
    </source>
</evidence>
<keyword evidence="5 8" id="KW-0732">Signal</keyword>
<feature type="chain" id="PRO_5016482572" description="Post-GPI attachment to proteins factor 3" evidence="8">
    <location>
        <begin position="29"/>
        <end position="327"/>
    </location>
</feature>
<dbReference type="VEuPathDB" id="VectorBase:BGLB004998"/>
<keyword evidence="7 8" id="KW-0472">Membrane</keyword>
<keyword evidence="3 8" id="KW-0337">GPI-anchor biosynthesis</keyword>
<accession>A0A2C9JMW7</accession>
<evidence type="ECO:0000256" key="2">
    <source>
        <dbReference type="ARBA" id="ARBA00006387"/>
    </source>
</evidence>